<dbReference type="InterPro" id="IPR004680">
    <property type="entry name" value="Cit_transptr-like_dom"/>
</dbReference>
<proteinExistence type="predicted"/>
<feature type="domain" description="RCK C-terminal" evidence="8">
    <location>
        <begin position="232"/>
        <end position="314"/>
    </location>
</feature>
<feature type="transmembrane region" description="Helical" evidence="7">
    <location>
        <begin position="152"/>
        <end position="172"/>
    </location>
</feature>
<dbReference type="Gene3D" id="3.30.70.1450">
    <property type="entry name" value="Regulator of K+ conductance, C-terminal domain"/>
    <property type="match status" value="2"/>
</dbReference>
<dbReference type="Pfam" id="PF03600">
    <property type="entry name" value="CitMHS"/>
    <property type="match status" value="1"/>
</dbReference>
<dbReference type="EMBL" id="CP011367">
    <property type="protein sequence ID" value="AKJ95687.1"/>
    <property type="molecule type" value="Genomic_DNA"/>
</dbReference>
<evidence type="ECO:0000259" key="8">
    <source>
        <dbReference type="PROSITE" id="PS51202"/>
    </source>
</evidence>
<keyword evidence="10" id="KW-1185">Reference proteome</keyword>
<keyword evidence="4" id="KW-0677">Repeat</keyword>
<dbReference type="SUPFAM" id="SSF116726">
    <property type="entry name" value="TrkA C-terminal domain-like"/>
    <property type="match status" value="2"/>
</dbReference>
<organism evidence="9 10">
    <name type="scientific">Thioalkalivibrio versutus</name>
    <dbReference type="NCBI Taxonomy" id="106634"/>
    <lineage>
        <taxon>Bacteria</taxon>
        <taxon>Pseudomonadati</taxon>
        <taxon>Pseudomonadota</taxon>
        <taxon>Gammaproteobacteria</taxon>
        <taxon>Chromatiales</taxon>
        <taxon>Ectothiorhodospiraceae</taxon>
        <taxon>Thioalkalivibrio</taxon>
    </lineage>
</organism>
<dbReference type="STRING" id="106634.TVD_10095"/>
<keyword evidence="6 7" id="KW-0472">Membrane</keyword>
<comment type="subcellular location">
    <subcellularLocation>
        <location evidence="1">Membrane</location>
        <topology evidence="1">Multi-pass membrane protein</topology>
    </subcellularLocation>
</comment>
<evidence type="ECO:0000313" key="9">
    <source>
        <dbReference type="EMBL" id="AKJ95687.1"/>
    </source>
</evidence>
<keyword evidence="5 7" id="KW-1133">Transmembrane helix</keyword>
<reference evidence="9 10" key="1">
    <citation type="submission" date="2015-04" db="EMBL/GenBank/DDBJ databases">
        <title>Complete Sequence for the Genome of the Thioalkalivibrio versutus D301.</title>
        <authorList>
            <person name="Mu T."/>
            <person name="Zhou J."/>
            <person name="Xu X."/>
        </authorList>
    </citation>
    <scope>NUCLEOTIDE SEQUENCE [LARGE SCALE GENOMIC DNA]</scope>
    <source>
        <strain evidence="9 10">D301</strain>
    </source>
</reference>
<sequence>MENISFTLEMGIVFGLLVLTILLFVTEVIRIDLAALSVLFLLGMVALVPGVAPIVEGEALFSGFASNAVIAIIAVMIIGTGLDRSGVMNRLADLILRFGGKTERRVMATTSGAVGIVTSFMQNIGAAALFMPVINRIGAAARIPRSRLLMPMGFAAIVGGTLTLVASSPLILLNDLLPGDVEGFGLFDVTPIGLALLATLILYFAVLGKWVLPARDPQTEDPDESRVQTTSAWFREVYGMDFGVREARLGEDSSLAGRTVGDFEAAFGVHVVGVTSDDETRIEPNRDVELKHGAHLAILGPVTTIEKTCDSTGTVLKDELDVFARVLSARHGGIAEVIVPPGSELIGQTVRDKGMRRTYGISVLRIQRGDDLIIEEVPDTPLKAGDTLVVHTPWEHLQALEDNRDFVVVTSRYPRRKQEASKTHRPLAALGSLALGLGLVLFTDLPLALALLGGALGMIFSGVISMDEAYRGISWKTVFLLASLIPLGLAVENSGAGEWIATNGMQQLEGMPVWVLQVAVFLLTTFFTLVMSNVGATVLLVPLAVSFASVAQGMGLDADPRVFALIVAIAASNSFILPTHQVNALIMDPGGYRVADYLRAGSLMTVLFMVVSLLVINLIF</sequence>
<evidence type="ECO:0000256" key="5">
    <source>
        <dbReference type="ARBA" id="ARBA00022989"/>
    </source>
</evidence>
<evidence type="ECO:0000256" key="7">
    <source>
        <dbReference type="SAM" id="Phobius"/>
    </source>
</evidence>
<evidence type="ECO:0000256" key="4">
    <source>
        <dbReference type="ARBA" id="ARBA00022737"/>
    </source>
</evidence>
<evidence type="ECO:0000256" key="2">
    <source>
        <dbReference type="ARBA" id="ARBA00022448"/>
    </source>
</evidence>
<evidence type="ECO:0000313" key="10">
    <source>
        <dbReference type="Proteomes" id="UP000064201"/>
    </source>
</evidence>
<feature type="transmembrane region" description="Helical" evidence="7">
    <location>
        <begin position="425"/>
        <end position="442"/>
    </location>
</feature>
<dbReference type="AlphaFoldDB" id="A0A0G3G872"/>
<feature type="transmembrane region" description="Helical" evidence="7">
    <location>
        <begin position="562"/>
        <end position="585"/>
    </location>
</feature>
<dbReference type="GO" id="GO:0008324">
    <property type="term" value="F:monoatomic cation transmembrane transporter activity"/>
    <property type="evidence" value="ECO:0007669"/>
    <property type="project" value="InterPro"/>
</dbReference>
<feature type="transmembrane region" description="Helical" evidence="7">
    <location>
        <begin position="511"/>
        <end position="530"/>
    </location>
</feature>
<feature type="transmembrane region" description="Helical" evidence="7">
    <location>
        <begin position="448"/>
        <end position="466"/>
    </location>
</feature>
<evidence type="ECO:0000256" key="6">
    <source>
        <dbReference type="ARBA" id="ARBA00023136"/>
    </source>
</evidence>
<feature type="transmembrane region" description="Helical" evidence="7">
    <location>
        <begin position="597"/>
        <end position="619"/>
    </location>
</feature>
<feature type="transmembrane region" description="Helical" evidence="7">
    <location>
        <begin position="61"/>
        <end position="82"/>
    </location>
</feature>
<feature type="transmembrane region" description="Helical" evidence="7">
    <location>
        <begin position="33"/>
        <end position="55"/>
    </location>
</feature>
<name>A0A0G3G872_9GAMM</name>
<dbReference type="OrthoDB" id="9809303at2"/>
<evidence type="ECO:0000256" key="1">
    <source>
        <dbReference type="ARBA" id="ARBA00004141"/>
    </source>
</evidence>
<dbReference type="PATRIC" id="fig|106634.4.peg.2068"/>
<dbReference type="GO" id="GO:0005886">
    <property type="term" value="C:plasma membrane"/>
    <property type="evidence" value="ECO:0007669"/>
    <property type="project" value="TreeGrafter"/>
</dbReference>
<feature type="transmembrane region" description="Helical" evidence="7">
    <location>
        <begin position="473"/>
        <end position="491"/>
    </location>
</feature>
<feature type="transmembrane region" description="Helical" evidence="7">
    <location>
        <begin position="6"/>
        <end position="26"/>
    </location>
</feature>
<dbReference type="InterPro" id="IPR006037">
    <property type="entry name" value="RCK_C"/>
</dbReference>
<dbReference type="Pfam" id="PF02080">
    <property type="entry name" value="TrkA_C"/>
    <property type="match status" value="2"/>
</dbReference>
<keyword evidence="3 7" id="KW-0812">Transmembrane</keyword>
<feature type="transmembrane region" description="Helical" evidence="7">
    <location>
        <begin position="192"/>
        <end position="212"/>
    </location>
</feature>
<dbReference type="RefSeq" id="WP_047251537.1">
    <property type="nucleotide sequence ID" value="NZ_CP011367.1"/>
</dbReference>
<dbReference type="PANTHER" id="PTHR43652:SF2">
    <property type="entry name" value="BASIC AMINO ACID ANTIPORTER YFCC-RELATED"/>
    <property type="match status" value="1"/>
</dbReference>
<dbReference type="InterPro" id="IPR051679">
    <property type="entry name" value="DASS-Related_Transporters"/>
</dbReference>
<dbReference type="InterPro" id="IPR036721">
    <property type="entry name" value="RCK_C_sf"/>
</dbReference>
<feature type="domain" description="RCK C-terminal" evidence="8">
    <location>
        <begin position="322"/>
        <end position="406"/>
    </location>
</feature>
<evidence type="ECO:0000256" key="3">
    <source>
        <dbReference type="ARBA" id="ARBA00022692"/>
    </source>
</evidence>
<dbReference type="PROSITE" id="PS51202">
    <property type="entry name" value="RCK_C"/>
    <property type="match status" value="2"/>
</dbReference>
<protein>
    <submittedName>
        <fullName evidence="9">Potassium transporter TrkA</fullName>
    </submittedName>
</protein>
<dbReference type="Proteomes" id="UP000064201">
    <property type="component" value="Chromosome"/>
</dbReference>
<keyword evidence="2" id="KW-0813">Transport</keyword>
<gene>
    <name evidence="9" type="ORF">TVD_10095</name>
</gene>
<accession>A0A0G3G872</accession>
<dbReference type="KEGG" id="tvr:TVD_10095"/>
<dbReference type="GO" id="GO:0006813">
    <property type="term" value="P:potassium ion transport"/>
    <property type="evidence" value="ECO:0007669"/>
    <property type="project" value="InterPro"/>
</dbReference>
<dbReference type="PANTHER" id="PTHR43652">
    <property type="entry name" value="BASIC AMINO ACID ANTIPORTER YFCC-RELATED"/>
    <property type="match status" value="1"/>
</dbReference>